<dbReference type="SUPFAM" id="SSF52047">
    <property type="entry name" value="RNI-like"/>
    <property type="match status" value="1"/>
</dbReference>
<feature type="region of interest" description="Disordered" evidence="4">
    <location>
        <begin position="177"/>
        <end position="204"/>
    </location>
</feature>
<dbReference type="PANTHER" id="PTHR24107:SF2">
    <property type="entry name" value="NLR FAMILY CARD DOMAIN CONTAINING 3"/>
    <property type="match status" value="1"/>
</dbReference>
<dbReference type="PANTHER" id="PTHR24107">
    <property type="entry name" value="YNEIN REGULATORY COMPLEX SUBUNIT 5"/>
    <property type="match status" value="1"/>
</dbReference>
<feature type="compositionally biased region" description="Polar residues" evidence="4">
    <location>
        <begin position="463"/>
        <end position="480"/>
    </location>
</feature>
<dbReference type="InterPro" id="IPR001611">
    <property type="entry name" value="Leu-rich_rpt"/>
</dbReference>
<evidence type="ECO:0000313" key="6">
    <source>
        <dbReference type="Proteomes" id="UP000275078"/>
    </source>
</evidence>
<evidence type="ECO:0000313" key="5">
    <source>
        <dbReference type="EMBL" id="RPA77820.1"/>
    </source>
</evidence>
<dbReference type="InterPro" id="IPR032675">
    <property type="entry name" value="LRR_dom_sf"/>
</dbReference>
<dbReference type="PROSITE" id="PS51450">
    <property type="entry name" value="LRR"/>
    <property type="match status" value="1"/>
</dbReference>
<evidence type="ECO:0000256" key="2">
    <source>
        <dbReference type="ARBA" id="ARBA00022490"/>
    </source>
</evidence>
<proteinExistence type="predicted"/>
<dbReference type="InterPro" id="IPR052410">
    <property type="entry name" value="DRC5"/>
</dbReference>
<feature type="compositionally biased region" description="Basic and acidic residues" evidence="4">
    <location>
        <begin position="186"/>
        <end position="204"/>
    </location>
</feature>
<reference evidence="5 6" key="1">
    <citation type="journal article" date="2018" name="Nat. Ecol. Evol.">
        <title>Pezizomycetes genomes reveal the molecular basis of ectomycorrhizal truffle lifestyle.</title>
        <authorList>
            <person name="Murat C."/>
            <person name="Payen T."/>
            <person name="Noel B."/>
            <person name="Kuo A."/>
            <person name="Morin E."/>
            <person name="Chen J."/>
            <person name="Kohler A."/>
            <person name="Krizsan K."/>
            <person name="Balestrini R."/>
            <person name="Da Silva C."/>
            <person name="Montanini B."/>
            <person name="Hainaut M."/>
            <person name="Levati E."/>
            <person name="Barry K.W."/>
            <person name="Belfiori B."/>
            <person name="Cichocki N."/>
            <person name="Clum A."/>
            <person name="Dockter R.B."/>
            <person name="Fauchery L."/>
            <person name="Guy J."/>
            <person name="Iotti M."/>
            <person name="Le Tacon F."/>
            <person name="Lindquist E.A."/>
            <person name="Lipzen A."/>
            <person name="Malagnac F."/>
            <person name="Mello A."/>
            <person name="Molinier V."/>
            <person name="Miyauchi S."/>
            <person name="Poulain J."/>
            <person name="Riccioni C."/>
            <person name="Rubini A."/>
            <person name="Sitrit Y."/>
            <person name="Splivallo R."/>
            <person name="Traeger S."/>
            <person name="Wang M."/>
            <person name="Zifcakova L."/>
            <person name="Wipf D."/>
            <person name="Zambonelli A."/>
            <person name="Paolocci F."/>
            <person name="Nowrousian M."/>
            <person name="Ottonello S."/>
            <person name="Baldrian P."/>
            <person name="Spatafora J.W."/>
            <person name="Henrissat B."/>
            <person name="Nagy L.G."/>
            <person name="Aury J.M."/>
            <person name="Wincker P."/>
            <person name="Grigoriev I.V."/>
            <person name="Bonfante P."/>
            <person name="Martin F.M."/>
        </authorList>
    </citation>
    <scope>NUCLEOTIDE SEQUENCE [LARGE SCALE GENOMIC DNA]</scope>
    <source>
        <strain evidence="5 6">RN42</strain>
    </source>
</reference>
<dbReference type="EMBL" id="ML119720">
    <property type="protein sequence ID" value="RPA77820.1"/>
    <property type="molecule type" value="Genomic_DNA"/>
</dbReference>
<sequence length="661" mass="72462">MAKLSYVSRKIEGIKLANSVCKDIRKKIPKDVSKATKRVPGTVSDNIEMNLTGRKVGDEGLALICDALLEGLIEGYFRLVELHLSDTAITVAGLRSLSTVIRATSTQLKDLDLSNNQISVASQEDILAWEDFLRSFSGVSSLMRLDLSGNPLGSEFAGETFLRCYSMANPVHVQSSTRKSVGEYASDQRPETEANAHEEGEDHPRFINSGLRSIPFIIFRDLDITDGFALHISYVIEAHLPASTLLALHPSGAKPGTDLHSFIQSVEEDSYGPFCGVMYNPVRSFRTELARKTLDAAVKEVIADSDDDSILEFEDDEGDSSPRFKNKKVQLGDFGVKRCRVKLQGSVLQAGEGTKLVQLWDAAVRLLPATRAIMLTKDNRKLFAKRLEIAAATQRAALAAAMPVFIPPTPKAQQVQQQAPPPPIKSENYESAFPSLGKTPPKKNRPTSKAQATEPSVPVTPLASRNVNKGTNRPANNSKKPSPRAKAPTKVSQSSVEVKEVPKKETITFVVPRNCTLGLLSTFSHPPPVALTEANLAALSTPEPASTTLPALKIETTFSWKDGPPKGLITPLSPLGSSKERLESAAKMWKQILLQAYDPNGLLSYDPNGKLSPDQVENIWNYATNFDTLVMDSGKMRGRRKSDQIWRFLNETDCLTYPIRK</sequence>
<dbReference type="GO" id="GO:0005856">
    <property type="term" value="C:cytoskeleton"/>
    <property type="evidence" value="ECO:0007669"/>
    <property type="project" value="UniProtKB-SubCell"/>
</dbReference>
<dbReference type="AlphaFoldDB" id="A0A3N4I143"/>
<name>A0A3N4I143_ASCIM</name>
<organism evidence="5 6">
    <name type="scientific">Ascobolus immersus RN42</name>
    <dbReference type="NCBI Taxonomy" id="1160509"/>
    <lineage>
        <taxon>Eukaryota</taxon>
        <taxon>Fungi</taxon>
        <taxon>Dikarya</taxon>
        <taxon>Ascomycota</taxon>
        <taxon>Pezizomycotina</taxon>
        <taxon>Pezizomycetes</taxon>
        <taxon>Pezizales</taxon>
        <taxon>Ascobolaceae</taxon>
        <taxon>Ascobolus</taxon>
    </lineage>
</organism>
<evidence type="ECO:0000256" key="3">
    <source>
        <dbReference type="ARBA" id="ARBA00023212"/>
    </source>
</evidence>
<evidence type="ECO:0000256" key="4">
    <source>
        <dbReference type="SAM" id="MobiDB-lite"/>
    </source>
</evidence>
<evidence type="ECO:0008006" key="7">
    <source>
        <dbReference type="Google" id="ProtNLM"/>
    </source>
</evidence>
<gene>
    <name evidence="5" type="ORF">BJ508DRAFT_329833</name>
</gene>
<protein>
    <recommendedName>
        <fullName evidence="7">RNI-like protein</fullName>
    </recommendedName>
</protein>
<dbReference type="Proteomes" id="UP000275078">
    <property type="component" value="Unassembled WGS sequence"/>
</dbReference>
<comment type="subcellular location">
    <subcellularLocation>
        <location evidence="1">Cytoplasm</location>
        <location evidence="1">Cytoskeleton</location>
    </subcellularLocation>
</comment>
<dbReference type="OrthoDB" id="9876299at2759"/>
<keyword evidence="6" id="KW-1185">Reference proteome</keyword>
<keyword evidence="2" id="KW-0963">Cytoplasm</keyword>
<feature type="region of interest" description="Disordered" evidence="4">
    <location>
        <begin position="410"/>
        <end position="497"/>
    </location>
</feature>
<accession>A0A3N4I143</accession>
<dbReference type="Gene3D" id="3.80.10.10">
    <property type="entry name" value="Ribonuclease Inhibitor"/>
    <property type="match status" value="1"/>
</dbReference>
<evidence type="ECO:0000256" key="1">
    <source>
        <dbReference type="ARBA" id="ARBA00004245"/>
    </source>
</evidence>
<keyword evidence="3" id="KW-0206">Cytoskeleton</keyword>